<dbReference type="InterPro" id="IPR015003">
    <property type="entry name" value="DUF1853"/>
</dbReference>
<name>A0ABW5EGZ5_9GAMM</name>
<evidence type="ECO:0000313" key="1">
    <source>
        <dbReference type="EMBL" id="MFD2310649.1"/>
    </source>
</evidence>
<dbReference type="EMBL" id="JBHUJD010000010">
    <property type="protein sequence ID" value="MFD2310649.1"/>
    <property type="molecule type" value="Genomic_DNA"/>
</dbReference>
<protein>
    <submittedName>
        <fullName evidence="1">DUF1853 family protein</fullName>
    </submittedName>
</protein>
<sequence>MPEPDHWNNLLWAVTAEDIARDSDLPWLPHERGESLTAYFSRTDVRERLAPELESALHRHDEQQKNTRLGAYFENLWEFAFRHHPDYELLHRNLPLRAEGRTLGELDFIVRHLPAGAMEHWEIAVKFYLQVDAEHWVGPGLRDRLDIKLARMRDHQLPIVHRAPVDTILQRLGIRIERQWTLMPGRLFRPLGEALASGAGYWWATLDTFRQAYCREPLRWAVLPKRTWLAELRGQVRGSESCDELASRLRGEGGNTPVCAAALDGGREIERGFIVPDQWHRAALERLP</sequence>
<dbReference type="Pfam" id="PF08907">
    <property type="entry name" value="DUF1853"/>
    <property type="match status" value="1"/>
</dbReference>
<comment type="caution">
    <text evidence="1">The sequence shown here is derived from an EMBL/GenBank/DDBJ whole genome shotgun (WGS) entry which is preliminary data.</text>
</comment>
<reference evidence="2" key="1">
    <citation type="journal article" date="2019" name="Int. J. Syst. Evol. Microbiol.">
        <title>The Global Catalogue of Microorganisms (GCM) 10K type strain sequencing project: providing services to taxonomists for standard genome sequencing and annotation.</title>
        <authorList>
            <consortium name="The Broad Institute Genomics Platform"/>
            <consortium name="The Broad Institute Genome Sequencing Center for Infectious Disease"/>
            <person name="Wu L."/>
            <person name="Ma J."/>
        </authorList>
    </citation>
    <scope>NUCLEOTIDE SEQUENCE [LARGE SCALE GENOMIC DNA]</scope>
    <source>
        <strain evidence="2">KCTC 12848</strain>
    </source>
</reference>
<evidence type="ECO:0000313" key="2">
    <source>
        <dbReference type="Proteomes" id="UP001597425"/>
    </source>
</evidence>
<gene>
    <name evidence="1" type="ORF">ACFSKX_09500</name>
</gene>
<dbReference type="Proteomes" id="UP001597425">
    <property type="component" value="Unassembled WGS sequence"/>
</dbReference>
<dbReference type="RefSeq" id="WP_265720732.1">
    <property type="nucleotide sequence ID" value="NZ_JAPIVK010000005.1"/>
</dbReference>
<proteinExistence type="predicted"/>
<organism evidence="1 2">
    <name type="scientific">Microbulbifer halophilus</name>
    <dbReference type="NCBI Taxonomy" id="453963"/>
    <lineage>
        <taxon>Bacteria</taxon>
        <taxon>Pseudomonadati</taxon>
        <taxon>Pseudomonadota</taxon>
        <taxon>Gammaproteobacteria</taxon>
        <taxon>Cellvibrionales</taxon>
        <taxon>Microbulbiferaceae</taxon>
        <taxon>Microbulbifer</taxon>
    </lineage>
</organism>
<accession>A0ABW5EGZ5</accession>
<keyword evidence="2" id="KW-1185">Reference proteome</keyword>